<protein>
    <submittedName>
        <fullName evidence="1">Unnamed protein product</fullName>
    </submittedName>
</protein>
<name>A0ACB5TY83_AMBMO</name>
<comment type="caution">
    <text evidence="1">The sequence shown here is derived from an EMBL/GenBank/DDBJ whole genome shotgun (WGS) entry which is preliminary data.</text>
</comment>
<evidence type="ECO:0000313" key="1">
    <source>
        <dbReference type="EMBL" id="GME97536.1"/>
    </source>
</evidence>
<keyword evidence="2" id="KW-1185">Reference proteome</keyword>
<sequence length="315" mass="33409">MSSIDASTRPPPAIPSRESSVGATGGSESEKETDDKRPPEPKKFNLVDISKIQPPPPVNRDKPSTPSNANRPATGGHQTGNRAVPPPPPARTLPKPPRSEPKRFGRENSSPSSDPEEPSKPKKFNLIEVSSIGPPPPKIPPLRRNEQTAENNNKSQPTSSYGTNRFSHSHSPASLNLSGSSSPSPYPDHPPPAYSPYNYSATNSHSHSHSHSPSPAPALPARHTPIAEGASSTASSIANVSVTKKAPPPKPVKRKSAISEAHLLVDMTGGSMKNGSPAVSDHPPVKPPRPSTKPAKPLKPMKPNKSKCCFTCWVV</sequence>
<proteinExistence type="predicted"/>
<organism evidence="1 2">
    <name type="scientific">Ambrosiozyma monospora</name>
    <name type="common">Yeast</name>
    <name type="synonym">Endomycopsis monosporus</name>
    <dbReference type="NCBI Taxonomy" id="43982"/>
    <lineage>
        <taxon>Eukaryota</taxon>
        <taxon>Fungi</taxon>
        <taxon>Dikarya</taxon>
        <taxon>Ascomycota</taxon>
        <taxon>Saccharomycotina</taxon>
        <taxon>Pichiomycetes</taxon>
        <taxon>Pichiales</taxon>
        <taxon>Pichiaceae</taxon>
        <taxon>Ambrosiozyma</taxon>
    </lineage>
</organism>
<gene>
    <name evidence="1" type="ORF">Amon02_001026400</name>
</gene>
<reference evidence="1" key="1">
    <citation type="submission" date="2023-04" db="EMBL/GenBank/DDBJ databases">
        <title>Ambrosiozyma monospora NBRC 10751.</title>
        <authorList>
            <person name="Ichikawa N."/>
            <person name="Sato H."/>
            <person name="Tonouchi N."/>
        </authorList>
    </citation>
    <scope>NUCLEOTIDE SEQUENCE</scope>
    <source>
        <strain evidence="1">NBRC 10751</strain>
    </source>
</reference>
<evidence type="ECO:0000313" key="2">
    <source>
        <dbReference type="Proteomes" id="UP001165064"/>
    </source>
</evidence>
<dbReference type="EMBL" id="BSXS01010152">
    <property type="protein sequence ID" value="GME97536.1"/>
    <property type="molecule type" value="Genomic_DNA"/>
</dbReference>
<dbReference type="Proteomes" id="UP001165064">
    <property type="component" value="Unassembled WGS sequence"/>
</dbReference>
<accession>A0ACB5TY83</accession>